<comment type="similarity">
    <text evidence="1">Belongs to the chitin synthase family.</text>
</comment>
<keyword evidence="1" id="KW-0808">Transferase</keyword>
<keyword evidence="1" id="KW-1003">Cell membrane</keyword>
<keyword evidence="1" id="KW-0328">Glycosyltransferase</keyword>
<dbReference type="Pfam" id="PF01644">
    <property type="entry name" value="Chitin_synth_1"/>
    <property type="match status" value="1"/>
</dbReference>
<dbReference type="EC" id="2.4.1.16" evidence="1"/>
<dbReference type="Proteomes" id="UP000439903">
    <property type="component" value="Unassembled WGS sequence"/>
</dbReference>
<reference evidence="2 3" key="1">
    <citation type="journal article" date="2019" name="Environ. Microbiol.">
        <title>At the nexus of three kingdoms: the genome of the mycorrhizal fungus Gigaspora margarita provides insights into plant, endobacterial and fungal interactions.</title>
        <authorList>
            <person name="Venice F."/>
            <person name="Ghignone S."/>
            <person name="Salvioli di Fossalunga A."/>
            <person name="Amselem J."/>
            <person name="Novero M."/>
            <person name="Xianan X."/>
            <person name="Sedzielewska Toro K."/>
            <person name="Morin E."/>
            <person name="Lipzen A."/>
            <person name="Grigoriev I.V."/>
            <person name="Henrissat B."/>
            <person name="Martin F.M."/>
            <person name="Bonfante P."/>
        </authorList>
    </citation>
    <scope>NUCLEOTIDE SEQUENCE [LARGE SCALE GENOMIC DNA]</scope>
    <source>
        <strain evidence="2 3">BEG34</strain>
    </source>
</reference>
<accession>A0A8H4ACL1</accession>
<dbReference type="AlphaFoldDB" id="A0A8H4ACL1"/>
<evidence type="ECO:0000313" key="2">
    <source>
        <dbReference type="EMBL" id="KAF0479086.1"/>
    </source>
</evidence>
<keyword evidence="1" id="KW-0472">Membrane</keyword>
<dbReference type="EMBL" id="WTPW01000793">
    <property type="protein sequence ID" value="KAF0479086.1"/>
    <property type="molecule type" value="Genomic_DNA"/>
</dbReference>
<comment type="subcellular location">
    <subcellularLocation>
        <location evidence="1">Cell membrane</location>
        <topology evidence="1">Multi-pass membrane protein</topology>
    </subcellularLocation>
</comment>
<name>A0A8H4ACL1_GIGMA</name>
<organism evidence="2 3">
    <name type="scientific">Gigaspora margarita</name>
    <dbReference type="NCBI Taxonomy" id="4874"/>
    <lineage>
        <taxon>Eukaryota</taxon>
        <taxon>Fungi</taxon>
        <taxon>Fungi incertae sedis</taxon>
        <taxon>Mucoromycota</taxon>
        <taxon>Glomeromycotina</taxon>
        <taxon>Glomeromycetes</taxon>
        <taxon>Diversisporales</taxon>
        <taxon>Gigasporaceae</taxon>
        <taxon>Gigaspora</taxon>
    </lineage>
</organism>
<comment type="function">
    <text evidence="1">Polymerizes chitin, a structural polymer of the cell wall and septum, by transferring the sugar moiety of UDP-GlcNAc to the non-reducing end of the growing chitin polymer.</text>
</comment>
<dbReference type="GO" id="GO:0004100">
    <property type="term" value="F:chitin synthase activity"/>
    <property type="evidence" value="ECO:0007669"/>
    <property type="project" value="UniProtKB-UniRule"/>
</dbReference>
<dbReference type="GO" id="GO:0005886">
    <property type="term" value="C:plasma membrane"/>
    <property type="evidence" value="ECO:0007669"/>
    <property type="project" value="UniProtKB-SubCell"/>
</dbReference>
<dbReference type="OrthoDB" id="26569at2759"/>
<dbReference type="GO" id="GO:0006031">
    <property type="term" value="P:chitin biosynthetic process"/>
    <property type="evidence" value="ECO:0007669"/>
    <property type="project" value="UniProtKB-UniRule"/>
</dbReference>
<comment type="catalytic activity">
    <reaction evidence="1">
        <text>[(1-&gt;4)-N-acetyl-beta-D-glucosaminyl](n) + UDP-N-acetyl-alpha-D-glucosamine = [(1-&gt;4)-N-acetyl-beta-D-glucosaminyl](n+1) + UDP + H(+)</text>
        <dbReference type="Rhea" id="RHEA:16637"/>
        <dbReference type="Rhea" id="RHEA-COMP:9593"/>
        <dbReference type="Rhea" id="RHEA-COMP:9595"/>
        <dbReference type="ChEBI" id="CHEBI:15378"/>
        <dbReference type="ChEBI" id="CHEBI:17029"/>
        <dbReference type="ChEBI" id="CHEBI:57705"/>
        <dbReference type="ChEBI" id="CHEBI:58223"/>
        <dbReference type="EC" id="2.4.1.16"/>
    </reaction>
</comment>
<comment type="caution">
    <text evidence="2">The sequence shown here is derived from an EMBL/GenBank/DDBJ whole genome shotgun (WGS) entry which is preliminary data.</text>
</comment>
<keyword evidence="1" id="KW-0961">Cell wall biogenesis/degradation</keyword>
<evidence type="ECO:0000256" key="1">
    <source>
        <dbReference type="RuleBase" id="RU366040"/>
    </source>
</evidence>
<keyword evidence="3" id="KW-1185">Reference proteome</keyword>
<dbReference type="GO" id="GO:0071555">
    <property type="term" value="P:cell wall organization"/>
    <property type="evidence" value="ECO:0007669"/>
    <property type="project" value="UniProtKB-KW"/>
</dbReference>
<evidence type="ECO:0000313" key="3">
    <source>
        <dbReference type="Proteomes" id="UP000439903"/>
    </source>
</evidence>
<protein>
    <recommendedName>
        <fullName evidence="1">Chitin synthase</fullName>
        <ecNumber evidence="1">2.4.1.16</ecNumber>
    </recommendedName>
</protein>
<proteinExistence type="inferred from homology"/>
<sequence length="209" mass="24276">MLIGRRNYIIQHSLPNNGEYCLSLFSQRVPGMDGFEKSKVKNKTVKAHIYEYTTPISINCSRDSVDKEAIIPTQILFCLQEKNKEKIDSHRWSFNAFCPILNPDFSAYQYSALLDSTNNTEESSNNNIRINNDYLAKNNVIWFELISNRYFSWLLHYESSSQAELDLPEKFIRNNQQHLCNLNGYFHTCCCATSHFIIFGEVSILFCTV</sequence>
<gene>
    <name evidence="2" type="ORF">F8M41_023896</name>
</gene>